<name>L9KMM5_TUPCH</name>
<evidence type="ECO:0000313" key="2">
    <source>
        <dbReference type="Proteomes" id="UP000011518"/>
    </source>
</evidence>
<organism evidence="1 2">
    <name type="scientific">Tupaia chinensis</name>
    <name type="common">Chinese tree shrew</name>
    <name type="synonym">Tupaia belangeri chinensis</name>
    <dbReference type="NCBI Taxonomy" id="246437"/>
    <lineage>
        <taxon>Eukaryota</taxon>
        <taxon>Metazoa</taxon>
        <taxon>Chordata</taxon>
        <taxon>Craniata</taxon>
        <taxon>Vertebrata</taxon>
        <taxon>Euteleostomi</taxon>
        <taxon>Mammalia</taxon>
        <taxon>Eutheria</taxon>
        <taxon>Euarchontoglires</taxon>
        <taxon>Scandentia</taxon>
        <taxon>Tupaiidae</taxon>
        <taxon>Tupaia</taxon>
    </lineage>
</organism>
<dbReference type="EMBL" id="KB320822">
    <property type="protein sequence ID" value="ELW62402.1"/>
    <property type="molecule type" value="Genomic_DNA"/>
</dbReference>
<keyword evidence="2" id="KW-1185">Reference proteome</keyword>
<dbReference type="AlphaFoldDB" id="L9KMM5"/>
<reference evidence="2" key="2">
    <citation type="journal article" date="2013" name="Nat. Commun.">
        <title>Genome of the Chinese tree shrew.</title>
        <authorList>
            <person name="Fan Y."/>
            <person name="Huang Z.Y."/>
            <person name="Cao C.C."/>
            <person name="Chen C.S."/>
            <person name="Chen Y.X."/>
            <person name="Fan D.D."/>
            <person name="He J."/>
            <person name="Hou H.L."/>
            <person name="Hu L."/>
            <person name="Hu X.T."/>
            <person name="Jiang X.T."/>
            <person name="Lai R."/>
            <person name="Lang Y.S."/>
            <person name="Liang B."/>
            <person name="Liao S.G."/>
            <person name="Mu D."/>
            <person name="Ma Y.Y."/>
            <person name="Niu Y.Y."/>
            <person name="Sun X.Q."/>
            <person name="Xia J.Q."/>
            <person name="Xiao J."/>
            <person name="Xiong Z.Q."/>
            <person name="Xu L."/>
            <person name="Yang L."/>
            <person name="Zhang Y."/>
            <person name="Zhao W."/>
            <person name="Zhao X.D."/>
            <person name="Zheng Y.T."/>
            <person name="Zhou J.M."/>
            <person name="Zhu Y.B."/>
            <person name="Zhang G.J."/>
            <person name="Wang J."/>
            <person name="Yao Y.G."/>
        </authorList>
    </citation>
    <scope>NUCLEOTIDE SEQUENCE [LARGE SCALE GENOMIC DNA]</scope>
</reference>
<proteinExistence type="predicted"/>
<dbReference type="Proteomes" id="UP000011518">
    <property type="component" value="Unassembled WGS sequence"/>
</dbReference>
<accession>L9KMM5</accession>
<evidence type="ECO:0000313" key="1">
    <source>
        <dbReference type="EMBL" id="ELW62402.1"/>
    </source>
</evidence>
<reference evidence="2" key="1">
    <citation type="submission" date="2012-07" db="EMBL/GenBank/DDBJ databases">
        <title>Genome of the Chinese tree shrew, a rising model animal genetically related to primates.</title>
        <authorList>
            <person name="Zhang G."/>
            <person name="Fan Y."/>
            <person name="Yao Y."/>
            <person name="Huang Z."/>
        </authorList>
    </citation>
    <scope>NUCLEOTIDE SEQUENCE [LARGE SCALE GENOMIC DNA]</scope>
</reference>
<sequence>MRQVGFTYGRFSNTDDGVKELRAAQLPRISVLRYSTLNPQESCSFQREEFTESTCEWYMSKKAPGWQGRKGVVYPSGSGIPIVPTVSPAAAVEHKPLVLFVPSFEAPKKPWLEVLKTVPLVGKGRHSKGLVFAISSAGVACLPCPSYTANFTLVS</sequence>
<dbReference type="InParanoid" id="L9KMM5"/>
<gene>
    <name evidence="1" type="ORF">TREES_T100010049</name>
</gene>
<protein>
    <submittedName>
        <fullName evidence="1">Uncharacterized protein</fullName>
    </submittedName>
</protein>